<sequence>MMTSISESGSSKNEFDCLKCGEGFLDFPGVIFHDCPKRETKRRRLLTMFEIFEPLQMKCSKAKQGKKVTENSSACMSCKKLYQSCKQTVHGVLTNKKE</sequence>
<name>A0A8X6RY35_TRICX</name>
<accession>A0A8X6RY35</accession>
<proteinExistence type="predicted"/>
<organism evidence="1 2">
    <name type="scientific">Trichonephila clavipes</name>
    <name type="common">Golden silk orbweaver</name>
    <name type="synonym">Nephila clavipes</name>
    <dbReference type="NCBI Taxonomy" id="2585209"/>
    <lineage>
        <taxon>Eukaryota</taxon>
        <taxon>Metazoa</taxon>
        <taxon>Ecdysozoa</taxon>
        <taxon>Arthropoda</taxon>
        <taxon>Chelicerata</taxon>
        <taxon>Arachnida</taxon>
        <taxon>Araneae</taxon>
        <taxon>Araneomorphae</taxon>
        <taxon>Entelegynae</taxon>
        <taxon>Araneoidea</taxon>
        <taxon>Nephilidae</taxon>
        <taxon>Trichonephila</taxon>
    </lineage>
</organism>
<keyword evidence="2" id="KW-1185">Reference proteome</keyword>
<comment type="caution">
    <text evidence="1">The sequence shown here is derived from an EMBL/GenBank/DDBJ whole genome shotgun (WGS) entry which is preliminary data.</text>
</comment>
<evidence type="ECO:0000313" key="2">
    <source>
        <dbReference type="Proteomes" id="UP000887159"/>
    </source>
</evidence>
<dbReference type="EMBL" id="BMAU01021212">
    <property type="protein sequence ID" value="GFX99516.1"/>
    <property type="molecule type" value="Genomic_DNA"/>
</dbReference>
<gene>
    <name evidence="1" type="ORF">TNCV_3039911</name>
</gene>
<evidence type="ECO:0000313" key="1">
    <source>
        <dbReference type="EMBL" id="GFX99516.1"/>
    </source>
</evidence>
<protein>
    <submittedName>
        <fullName evidence="1">Uncharacterized protein</fullName>
    </submittedName>
</protein>
<dbReference type="Proteomes" id="UP000887159">
    <property type="component" value="Unassembled WGS sequence"/>
</dbReference>
<dbReference type="AlphaFoldDB" id="A0A8X6RY35"/>
<reference evidence="1" key="1">
    <citation type="submission" date="2020-08" db="EMBL/GenBank/DDBJ databases">
        <title>Multicomponent nature underlies the extraordinary mechanical properties of spider dragline silk.</title>
        <authorList>
            <person name="Kono N."/>
            <person name="Nakamura H."/>
            <person name="Mori M."/>
            <person name="Yoshida Y."/>
            <person name="Ohtoshi R."/>
            <person name="Malay A.D."/>
            <person name="Moran D.A.P."/>
            <person name="Tomita M."/>
            <person name="Numata K."/>
            <person name="Arakawa K."/>
        </authorList>
    </citation>
    <scope>NUCLEOTIDE SEQUENCE</scope>
</reference>